<dbReference type="InterPro" id="IPR005376">
    <property type="entry name" value="Adenovirus_DNA-bd_zn-bd"/>
</dbReference>
<evidence type="ECO:0000256" key="11">
    <source>
        <dbReference type="SAM" id="MobiDB-lite"/>
    </source>
</evidence>
<reference evidence="14 15" key="1">
    <citation type="journal article" date="2012" name="Vet. Microbiol.">
        <title>Genetic characterization of equine adenovirus type 1.</title>
        <authorList>
            <person name="Cavanagh H.M."/>
            <person name="Mahony T.J."/>
            <person name="Vanniasinkam T."/>
        </authorList>
    </citation>
    <scope>NUCLEOTIDE SEQUENCE [LARGE SCALE GENOMIC DNA]</scope>
    <source>
        <strain evidence="14">M1</strain>
    </source>
</reference>
<dbReference type="GO" id="GO:0006351">
    <property type="term" value="P:DNA-templated transcription"/>
    <property type="evidence" value="ECO:0007669"/>
    <property type="project" value="UniProtKB-UniRule"/>
</dbReference>
<dbReference type="GeneID" id="28544340"/>
<dbReference type="Proteomes" id="UP000134836">
    <property type="component" value="Segment"/>
</dbReference>
<protein>
    <recommendedName>
        <fullName evidence="10">DNA-binding protein</fullName>
        <shortName evidence="10">DBP</shortName>
    </recommendedName>
    <alternativeName>
        <fullName evidence="10">Early 2A protein</fullName>
    </alternativeName>
    <alternativeName>
        <fullName evidence="10">Early E2A DNA-binding protein</fullName>
    </alternativeName>
</protein>
<comment type="caution">
    <text evidence="10">Lacks conserved residue(s) required for the propagation of feature annotation.</text>
</comment>
<gene>
    <name evidence="10 14" type="primary">DBP</name>
</gene>
<keyword evidence="5 10" id="KW-0235">DNA replication</keyword>
<evidence type="ECO:0000313" key="14">
    <source>
        <dbReference type="EMBL" id="AEP16419.1"/>
    </source>
</evidence>
<dbReference type="GO" id="GO:0008270">
    <property type="term" value="F:zinc ion binding"/>
    <property type="evidence" value="ECO:0007669"/>
    <property type="project" value="UniProtKB-UniRule"/>
</dbReference>
<evidence type="ECO:0000256" key="4">
    <source>
        <dbReference type="ARBA" id="ARBA00022581"/>
    </source>
</evidence>
<keyword evidence="4 10" id="KW-0945">Host-virus interaction</keyword>
<dbReference type="InterPro" id="IPR036367">
    <property type="entry name" value="Ad_DBP_C_sf"/>
</dbReference>
<keyword evidence="2 10" id="KW-0597">Phosphoprotein</keyword>
<evidence type="ECO:0000259" key="12">
    <source>
        <dbReference type="Pfam" id="PF02236"/>
    </source>
</evidence>
<comment type="function">
    <text evidence="10">Plays a role in the elongation phase of viral strand displacement replication by unwinding the template in an ATP-independent fashion, employing its capacity to form multimers. Also enhances the rate of initiation. Released from template upon second strand synthesis. Assembles in complex with viral pTP, viral pol, host NFIA and host POU2F1/OCT1 on viral origin of replication. Covers the whole ssDNA genome during synthesis. The complementary strand synthesis induces its relese from DNA template. May inhibit cellular transcription mediated by the interaction between host SRCAP and CBP.</text>
</comment>
<feature type="binding site" evidence="10">
    <location>
        <position position="325"/>
    </location>
    <ligand>
        <name>Zn(2+)</name>
        <dbReference type="ChEBI" id="CHEBI:29105"/>
        <label>2</label>
    </ligand>
</feature>
<evidence type="ECO:0000256" key="7">
    <source>
        <dbReference type="ARBA" id="ARBA00022833"/>
    </source>
</evidence>
<comment type="subunit">
    <text evidence="10">Homomultimerizes on viral ssDNA bound to pTP. Forms a initiation complex with viral polymerase, pTP and hosts NFIA and POU2F1/OCT1. Interacts with host SRCAP.</text>
</comment>
<dbReference type="InterPro" id="IPR036368">
    <property type="entry name" value="ADBP_zn-bd_sf"/>
</dbReference>
<keyword evidence="6 10" id="KW-0479">Metal-binding</keyword>
<keyword evidence="15" id="KW-1185">Reference proteome</keyword>
<feature type="binding site" evidence="10">
    <location>
        <position position="268"/>
    </location>
    <ligand>
        <name>Zn(2+)</name>
        <dbReference type="ChEBI" id="CHEBI:29105"/>
        <label>1</label>
    </ligand>
</feature>
<dbReference type="InterPro" id="IPR003176">
    <property type="entry name" value="Adenovirus_DNA-bd_a"/>
</dbReference>
<feature type="region of interest" description="Flexible loop" evidence="10">
    <location>
        <begin position="226"/>
        <end position="260"/>
    </location>
</feature>
<accession>G5CZ88</accession>
<dbReference type="GO" id="GO:0006260">
    <property type="term" value="P:DNA replication"/>
    <property type="evidence" value="ECO:0007669"/>
    <property type="project" value="UniProtKB-KW"/>
</dbReference>
<comment type="domain">
    <text evidence="10">The C-terminal arm bridges DBP molecules together, thereby creating a chain.</text>
</comment>
<feature type="binding site" evidence="10">
    <location>
        <position position="394"/>
    </location>
    <ligand>
        <name>Zn(2+)</name>
        <dbReference type="ChEBI" id="CHEBI:29105"/>
        <label>2</label>
    </ligand>
</feature>
<dbReference type="GO" id="GO:0042025">
    <property type="term" value="C:host cell nucleus"/>
    <property type="evidence" value="ECO:0007669"/>
    <property type="project" value="UniProtKB-SubCell"/>
</dbReference>
<evidence type="ECO:0000256" key="3">
    <source>
        <dbReference type="ARBA" id="ARBA00022562"/>
    </source>
</evidence>
<dbReference type="SUPFAM" id="SSF47724">
    <property type="entry name" value="Domain of early E2A DNA-binding protein, ADDBP"/>
    <property type="match status" value="1"/>
</dbReference>
<keyword evidence="9 10" id="KW-0238">DNA-binding</keyword>
<dbReference type="GO" id="GO:0003677">
    <property type="term" value="F:DNA binding"/>
    <property type="evidence" value="ECO:0007669"/>
    <property type="project" value="UniProtKB-UniRule"/>
</dbReference>
<organismHost>
    <name type="scientific">Equus caballus</name>
    <name type="common">Horse</name>
    <dbReference type="NCBI Taxonomy" id="9796"/>
</organismHost>
<evidence type="ECO:0000313" key="15">
    <source>
        <dbReference type="Proteomes" id="UP000134836"/>
    </source>
</evidence>
<dbReference type="GO" id="GO:0039687">
    <property type="term" value="P:viral DNA strand displacement replication"/>
    <property type="evidence" value="ECO:0007669"/>
    <property type="project" value="UniProtKB-UniRule"/>
</dbReference>
<evidence type="ECO:0000256" key="1">
    <source>
        <dbReference type="ARBA" id="ARBA00022518"/>
    </source>
</evidence>
<dbReference type="Pfam" id="PF02236">
    <property type="entry name" value="Viral_DNA_bi"/>
    <property type="match status" value="1"/>
</dbReference>
<feature type="binding site" evidence="10">
    <location>
        <position position="284"/>
    </location>
    <ligand>
        <name>Zn(2+)</name>
        <dbReference type="ChEBI" id="CHEBI:29105"/>
        <label>1</label>
    </ligand>
</feature>
<evidence type="ECO:0000256" key="5">
    <source>
        <dbReference type="ARBA" id="ARBA00022705"/>
    </source>
</evidence>
<keyword evidence="8 10" id="KW-1194">Viral DNA replication</keyword>
<keyword evidence="3 10" id="KW-1048">Host nucleus</keyword>
<proteinExistence type="inferred from homology"/>
<feature type="compositionally biased region" description="Low complexity" evidence="11">
    <location>
        <begin position="38"/>
        <end position="48"/>
    </location>
</feature>
<dbReference type="InterPro" id="IPR036362">
    <property type="entry name" value="Adenovirus_DNA-bd_N_sf"/>
</dbReference>
<feature type="region of interest" description="C-terminal arm, DBP binding" evidence="10">
    <location>
        <begin position="440"/>
        <end position="454"/>
    </location>
</feature>
<keyword evidence="1 10" id="KW-0244">Early protein</keyword>
<dbReference type="RefSeq" id="YP_009272554.1">
    <property type="nucleotide sequence ID" value="NC_030792.1"/>
</dbReference>
<evidence type="ECO:0000256" key="6">
    <source>
        <dbReference type="ARBA" id="ARBA00022723"/>
    </source>
</evidence>
<dbReference type="EMBL" id="JN418926">
    <property type="protein sequence ID" value="AEP16419.1"/>
    <property type="molecule type" value="Genomic_DNA"/>
</dbReference>
<evidence type="ECO:0000256" key="10">
    <source>
        <dbReference type="HAMAP-Rule" id="MF_04054"/>
    </source>
</evidence>
<feature type="domain" description="Adenovirus DNA-binding all-alpha" evidence="12">
    <location>
        <begin position="115"/>
        <end position="190"/>
    </location>
</feature>
<dbReference type="InterPro" id="IPR037540">
    <property type="entry name" value="ADV_DNB2"/>
</dbReference>
<dbReference type="Gene3D" id="1.10.269.10">
    <property type="entry name" value="Adenovirus DNA-binding, N-terminal domain"/>
    <property type="match status" value="1"/>
</dbReference>
<keyword evidence="7 10" id="KW-0862">Zinc</keyword>
<evidence type="ECO:0000256" key="8">
    <source>
        <dbReference type="ARBA" id="ARBA00023109"/>
    </source>
</evidence>
<feature type="domain" description="Adenovirus DNA-binding zinc-binding" evidence="13">
    <location>
        <begin position="323"/>
        <end position="416"/>
    </location>
</feature>
<evidence type="ECO:0000256" key="9">
    <source>
        <dbReference type="ARBA" id="ARBA00023125"/>
    </source>
</evidence>
<dbReference type="GO" id="GO:0045740">
    <property type="term" value="P:positive regulation of DNA replication"/>
    <property type="evidence" value="ECO:0007669"/>
    <property type="project" value="UniProtKB-UniRule"/>
</dbReference>
<dbReference type="Pfam" id="PF03728">
    <property type="entry name" value="Viral_DNA_Zn_bi"/>
    <property type="match status" value="2"/>
</dbReference>
<dbReference type="Gene3D" id="3.90.148.10">
    <property type="entry name" value="Adenovirus DNA-binding, C-terminal domain superfamily/Adenovirus DNA-binding, zinc binding domain"/>
    <property type="match status" value="1"/>
</dbReference>
<dbReference type="GO" id="GO:0019028">
    <property type="term" value="C:viral capsid"/>
    <property type="evidence" value="ECO:0007669"/>
    <property type="project" value="UniProtKB-UniRule"/>
</dbReference>
<sequence>MSQKYRLLSDPSSEEDVPAPEVPPKKRSRKRAAEAPRATGTAVATGAGELELSQDDSVSYVPPSKLLKSARKRGAAAVVAREEEEEEEEDEEAVREVCGTVKLPLTSKKPDHQWQLAMEMALKILTPLKVDHSALTLLPDPGTLECFRKAGQAFMTAHRICPAFTFTSPKSFQHLLGRMLLDFVIKASDIGTRACNVSGCVIWNHHCQTRLHCLHGTPMIQKEQLVEMDVNSENAQRALKETPEKAKIVANRWGRNVVQLVNEDAMCCSYDVALSGNNFSGNSCGMFYTDGRKALMAFSQLMAFQRASYPKMKTAESHMLMPLRCECNWNSDLPLLGRQTCKITPFSLQTAAGVDKGAVEDAKLLATLNHPAILVFQCCNPVYRNSKANPQKNCDLKISAVDVMACLQIAKQIWQASVGSPPPLRFPEFKWAPEYCYQNTILPQGQVDKDDSLF</sequence>
<comment type="similarity">
    <text evidence="10">Belongs to the adenoviridae E2A DNA-binding protein family.</text>
</comment>
<evidence type="ECO:0000256" key="2">
    <source>
        <dbReference type="ARBA" id="ARBA00022553"/>
    </source>
</evidence>
<name>G5CZ88_ADEE1</name>
<feature type="binding site" evidence="10">
    <location>
        <position position="213"/>
    </location>
    <ligand>
        <name>Zn(2+)</name>
        <dbReference type="ChEBI" id="CHEBI:29105"/>
        <label>1</label>
    </ligand>
</feature>
<comment type="subcellular location">
    <subcellularLocation>
        <location evidence="10">Host nucleus</location>
    </subcellularLocation>
    <text evidence="10">Accumulates in infected cells.</text>
</comment>
<dbReference type="KEGG" id="vg:28544340"/>
<dbReference type="OrthoDB" id="4492at10239"/>
<feature type="binding site" evidence="10">
    <location>
        <position position="327"/>
    </location>
    <ligand>
        <name>Zn(2+)</name>
        <dbReference type="ChEBI" id="CHEBI:29105"/>
        <label>2</label>
    </ligand>
</feature>
<dbReference type="HAMAP" id="MF_04054">
    <property type="entry name" value="ADV_DNB2"/>
    <property type="match status" value="1"/>
</dbReference>
<evidence type="ECO:0000259" key="13">
    <source>
        <dbReference type="Pfam" id="PF03728"/>
    </source>
</evidence>
<feature type="binding site" evidence="10">
    <location>
        <position position="378"/>
    </location>
    <ligand>
        <name>Zn(2+)</name>
        <dbReference type="ChEBI" id="CHEBI:29105"/>
        <label>2</label>
    </ligand>
</feature>
<organism evidence="14 15">
    <name type="scientific">Equine adenovirus A serotype 1</name>
    <name type="common">EAdV-1</name>
    <name type="synonym">Equine adenovirus 1</name>
    <dbReference type="NCBI Taxonomy" id="46916"/>
    <lineage>
        <taxon>Viruses</taxon>
        <taxon>Varidnaviria</taxon>
        <taxon>Bamfordvirae</taxon>
        <taxon>Preplasmiviricota</taxon>
        <taxon>Polisuviricotina</taxon>
        <taxon>Pharingeaviricetes</taxon>
        <taxon>Rowavirales</taxon>
        <taxon>Adenoviridae</taxon>
        <taxon>Mastadenovirus</taxon>
        <taxon>Mastadenovirus equi</taxon>
        <taxon>Equine mastadenovirus A</taxon>
    </lineage>
</organism>
<feature type="binding site" evidence="10">
    <location>
        <position position="215"/>
    </location>
    <ligand>
        <name>Zn(2+)</name>
        <dbReference type="ChEBI" id="CHEBI:29105"/>
        <label>1</label>
    </ligand>
</feature>
<dbReference type="SUPFAM" id="SSF57917">
    <property type="entry name" value="Zn-binding domains of ADDBP"/>
    <property type="match status" value="2"/>
</dbReference>
<feature type="region of interest" description="Disordered" evidence="11">
    <location>
        <begin position="1"/>
        <end position="57"/>
    </location>
</feature>
<feature type="domain" description="Adenovirus DNA-binding zinc-binding" evidence="13">
    <location>
        <begin position="212"/>
        <end position="312"/>
    </location>
</feature>